<evidence type="ECO:0000313" key="2">
    <source>
        <dbReference type="EMBL" id="UYQ66210.1"/>
    </source>
</evidence>
<sequence length="673" mass="73513">MGGRLYGQQALQESFVPRLVGLHHKHGHHVPFAYPKGAPVVRIVGGRGSGKTALLGAVHDAYNGRVPLARLDLGAPGFGEPGVADGGDDVPNASRITHLLYLLAYKLGLDVRHFGRPMAFPRLSLGLLVVTAWRPLNNDGTGERNRGRPGDRADVRPPDLRRAEADLRTLITAEDPDVRRRRESLGRWFDVVTDNLPQVLSAVPGLDTIAGIVLDTARAQLVKSEPDKGALAWWGGRLHRSQGYQGDSLQRLFQFVRGFRRLDDRRRTAEEHLVAALLDDIDANYGTLRRLNKKPRPLLLLDNAHADVGPAFLDLLDAGHGAPGRDPTRPVTLATLLGRGHRHPPLSDVGGDAVPRARPLVLRIPEIEPAHIAEMLSPVDYPEHLPRVVARYSGGRAASARVLADAAVHRVQEAGTVRSGELLDEAVPALLAKLLPDTVMRERLVLLSAAADAGTRRGLWTFAHPEDHSEDMVAARVREADEYRKRSCLDGDRALDLLLRHRLATVTTHDRWRDTQLRLRSLCDPRGDTYLHHTLALGRVEEVVCVLHHRYTVAPPAEWLTALNQICAAPHPRDGYEPPAGSPTLSCTACGSDVPGPHHEAVASLVPLLWRLSDPLTLAPREDELTTVRIALETLYGNKAAHAAYREASAAWPARLRAGAQAPDLPVQEGSAS</sequence>
<reference evidence="2" key="1">
    <citation type="submission" date="2022-10" db="EMBL/GenBank/DDBJ databases">
        <title>Cytochrome P450 Catalyzes Benzene Ring Formation in the Biosynthesis of Trialkyl-Substituted Aromatic Polyketides.</title>
        <authorList>
            <person name="Zhao E."/>
            <person name="Ge H."/>
        </authorList>
    </citation>
    <scope>NUCLEOTIDE SEQUENCE</scope>
    <source>
        <strain evidence="2">NA0869</strain>
    </source>
</reference>
<dbReference type="Proteomes" id="UP001163878">
    <property type="component" value="Chromosome"/>
</dbReference>
<gene>
    <name evidence="2" type="ORF">OGH68_35320</name>
</gene>
<proteinExistence type="predicted"/>
<feature type="region of interest" description="Disordered" evidence="1">
    <location>
        <begin position="138"/>
        <end position="159"/>
    </location>
</feature>
<keyword evidence="3" id="KW-1185">Reference proteome</keyword>
<feature type="compositionally biased region" description="Basic and acidic residues" evidence="1">
    <location>
        <begin position="141"/>
        <end position="159"/>
    </location>
</feature>
<accession>A0ABY6IJ73</accession>
<protein>
    <recommendedName>
        <fullName evidence="4">AAA+ ATPase domain-containing protein</fullName>
    </recommendedName>
</protein>
<evidence type="ECO:0000256" key="1">
    <source>
        <dbReference type="SAM" id="MobiDB-lite"/>
    </source>
</evidence>
<organism evidence="2 3">
    <name type="scientific">Streptomyces peucetius</name>
    <dbReference type="NCBI Taxonomy" id="1950"/>
    <lineage>
        <taxon>Bacteria</taxon>
        <taxon>Bacillati</taxon>
        <taxon>Actinomycetota</taxon>
        <taxon>Actinomycetes</taxon>
        <taxon>Kitasatosporales</taxon>
        <taxon>Streptomycetaceae</taxon>
        <taxon>Streptomyces</taxon>
    </lineage>
</organism>
<evidence type="ECO:0008006" key="4">
    <source>
        <dbReference type="Google" id="ProtNLM"/>
    </source>
</evidence>
<dbReference type="RefSeq" id="WP_264249663.1">
    <property type="nucleotide sequence ID" value="NZ_CP107567.1"/>
</dbReference>
<dbReference type="EMBL" id="CP107567">
    <property type="protein sequence ID" value="UYQ66210.1"/>
    <property type="molecule type" value="Genomic_DNA"/>
</dbReference>
<evidence type="ECO:0000313" key="3">
    <source>
        <dbReference type="Proteomes" id="UP001163878"/>
    </source>
</evidence>
<name>A0ABY6IJ73_STRPE</name>